<evidence type="ECO:0000256" key="3">
    <source>
        <dbReference type="ARBA" id="ARBA00023125"/>
    </source>
</evidence>
<evidence type="ECO:0000259" key="7">
    <source>
        <dbReference type="PROSITE" id="PS51900"/>
    </source>
</evidence>
<dbReference type="SUPFAM" id="SSF56349">
    <property type="entry name" value="DNA breaking-rejoining enzymes"/>
    <property type="match status" value="1"/>
</dbReference>
<reference evidence="8 9" key="1">
    <citation type="submission" date="2019-02" db="EMBL/GenBank/DDBJ databases">
        <title>Deep-cultivation of Planctomycetes and their phenomic and genomic characterization uncovers novel biology.</title>
        <authorList>
            <person name="Wiegand S."/>
            <person name="Jogler M."/>
            <person name="Boedeker C."/>
            <person name="Pinto D."/>
            <person name="Vollmers J."/>
            <person name="Rivas-Marin E."/>
            <person name="Kohn T."/>
            <person name="Peeters S.H."/>
            <person name="Heuer A."/>
            <person name="Rast P."/>
            <person name="Oberbeckmann S."/>
            <person name="Bunk B."/>
            <person name="Jeske O."/>
            <person name="Meyerdierks A."/>
            <person name="Storesund J.E."/>
            <person name="Kallscheuer N."/>
            <person name="Luecker S."/>
            <person name="Lage O.M."/>
            <person name="Pohl T."/>
            <person name="Merkel B.J."/>
            <person name="Hornburger P."/>
            <person name="Mueller R.-W."/>
            <person name="Bruemmer F."/>
            <person name="Labrenz M."/>
            <person name="Spormann A.M."/>
            <person name="Op den Camp H."/>
            <person name="Overmann J."/>
            <person name="Amann R."/>
            <person name="Jetten M.S.M."/>
            <person name="Mascher T."/>
            <person name="Medema M.H."/>
            <person name="Devos D.P."/>
            <person name="Kaster A.-K."/>
            <person name="Ovreas L."/>
            <person name="Rohde M."/>
            <person name="Galperin M.Y."/>
            <person name="Jogler C."/>
        </authorList>
    </citation>
    <scope>NUCLEOTIDE SEQUENCE [LARGE SCALE GENOMIC DNA]</scope>
    <source>
        <strain evidence="8 9">Pan44</strain>
    </source>
</reference>
<dbReference type="InterPro" id="IPR044068">
    <property type="entry name" value="CB"/>
</dbReference>
<dbReference type="GO" id="GO:0006310">
    <property type="term" value="P:DNA recombination"/>
    <property type="evidence" value="ECO:0007669"/>
    <property type="project" value="UniProtKB-KW"/>
</dbReference>
<accession>A0A517SF92</accession>
<proteinExistence type="inferred from homology"/>
<evidence type="ECO:0000259" key="6">
    <source>
        <dbReference type="PROSITE" id="PS51898"/>
    </source>
</evidence>
<dbReference type="RefSeq" id="WP_145030600.1">
    <property type="nucleotide sequence ID" value="NZ_CP036271.1"/>
</dbReference>
<evidence type="ECO:0000313" key="9">
    <source>
        <dbReference type="Proteomes" id="UP000315700"/>
    </source>
</evidence>
<organism evidence="8 9">
    <name type="scientific">Caulifigura coniformis</name>
    <dbReference type="NCBI Taxonomy" id="2527983"/>
    <lineage>
        <taxon>Bacteria</taxon>
        <taxon>Pseudomonadati</taxon>
        <taxon>Planctomycetota</taxon>
        <taxon>Planctomycetia</taxon>
        <taxon>Planctomycetales</taxon>
        <taxon>Planctomycetaceae</taxon>
        <taxon>Caulifigura</taxon>
    </lineage>
</organism>
<evidence type="ECO:0000256" key="2">
    <source>
        <dbReference type="ARBA" id="ARBA00022908"/>
    </source>
</evidence>
<protein>
    <submittedName>
        <fullName evidence="8">Site-specific tyrosine recombinase XerD</fullName>
    </submittedName>
</protein>
<dbReference type="PROSITE" id="PS51898">
    <property type="entry name" value="TYR_RECOMBINASE"/>
    <property type="match status" value="1"/>
</dbReference>
<dbReference type="InterPro" id="IPR050808">
    <property type="entry name" value="Phage_Integrase"/>
</dbReference>
<dbReference type="OrthoDB" id="254233at2"/>
<dbReference type="InterPro" id="IPR011010">
    <property type="entry name" value="DNA_brk_join_enz"/>
</dbReference>
<dbReference type="PROSITE" id="PS51900">
    <property type="entry name" value="CB"/>
    <property type="match status" value="1"/>
</dbReference>
<dbReference type="InterPro" id="IPR013762">
    <property type="entry name" value="Integrase-like_cat_sf"/>
</dbReference>
<dbReference type="InParanoid" id="A0A517SF92"/>
<sequence>MPRKTIPAYCRHSTSGQAYVKIDGRRKYLGVYGTPESHQRYAAEISRWQESADAPPSTLTIGQLALLYVERCKTHYRKDGVPTTEFSAVQRVLKRVNRMYRAVLAVDFSGAMLIAVRQTLIDEGLARTTVNREVGRIRRMFRWALGDGKRLIPASVLTELEAVTDLKYGRSAARETEPVKPVPDAWVEAVKTHVSRQIWGVIEFQRATGARPTEALIVRPCDIDMTSDVWEYRPHRHKTQHHGKERVVMIGPKGQAVLREFMAGPDDYAFRPQDAINDLVAKRYRAGAKPRKVGRRYTIHGYAAAIRRACVKAKVPHWSANQIRHSFGTSARKIGGVEGARVVLGHSSAVTSEIYAEADQKAARPVVAMIG</sequence>
<evidence type="ECO:0000256" key="5">
    <source>
        <dbReference type="PROSITE-ProRule" id="PRU01248"/>
    </source>
</evidence>
<feature type="domain" description="Tyr recombinase" evidence="6">
    <location>
        <begin position="177"/>
        <end position="368"/>
    </location>
</feature>
<dbReference type="Proteomes" id="UP000315700">
    <property type="component" value="Chromosome"/>
</dbReference>
<dbReference type="GO" id="GO:0015074">
    <property type="term" value="P:DNA integration"/>
    <property type="evidence" value="ECO:0007669"/>
    <property type="project" value="UniProtKB-KW"/>
</dbReference>
<evidence type="ECO:0000256" key="1">
    <source>
        <dbReference type="ARBA" id="ARBA00008857"/>
    </source>
</evidence>
<dbReference type="Pfam" id="PF00589">
    <property type="entry name" value="Phage_integrase"/>
    <property type="match status" value="1"/>
</dbReference>
<keyword evidence="4" id="KW-0233">DNA recombination</keyword>
<dbReference type="Gene3D" id="1.10.443.10">
    <property type="entry name" value="Intergrase catalytic core"/>
    <property type="match status" value="1"/>
</dbReference>
<dbReference type="GO" id="GO:0003677">
    <property type="term" value="F:DNA binding"/>
    <property type="evidence" value="ECO:0007669"/>
    <property type="project" value="UniProtKB-UniRule"/>
</dbReference>
<dbReference type="AlphaFoldDB" id="A0A517SF92"/>
<name>A0A517SF92_9PLAN</name>
<dbReference type="KEGG" id="ccos:Pan44_28040"/>
<dbReference type="InterPro" id="IPR002104">
    <property type="entry name" value="Integrase_catalytic"/>
</dbReference>
<evidence type="ECO:0000256" key="4">
    <source>
        <dbReference type="ARBA" id="ARBA00023172"/>
    </source>
</evidence>
<evidence type="ECO:0000313" key="8">
    <source>
        <dbReference type="EMBL" id="QDT54767.1"/>
    </source>
</evidence>
<feature type="domain" description="Core-binding (CB)" evidence="7">
    <location>
        <begin position="59"/>
        <end position="145"/>
    </location>
</feature>
<keyword evidence="9" id="KW-1185">Reference proteome</keyword>
<keyword evidence="2" id="KW-0229">DNA integration</keyword>
<comment type="similarity">
    <text evidence="1">Belongs to the 'phage' integrase family.</text>
</comment>
<keyword evidence="3 5" id="KW-0238">DNA-binding</keyword>
<dbReference type="PANTHER" id="PTHR30629:SF2">
    <property type="entry name" value="PROPHAGE INTEGRASE INTS-RELATED"/>
    <property type="match status" value="1"/>
</dbReference>
<dbReference type="PANTHER" id="PTHR30629">
    <property type="entry name" value="PROPHAGE INTEGRASE"/>
    <property type="match status" value="1"/>
</dbReference>
<gene>
    <name evidence="8" type="ORF">Pan44_28040</name>
</gene>
<dbReference type="EMBL" id="CP036271">
    <property type="protein sequence ID" value="QDT54767.1"/>
    <property type="molecule type" value="Genomic_DNA"/>
</dbReference>